<dbReference type="Proteomes" id="UP000516444">
    <property type="component" value="Chromosome"/>
</dbReference>
<dbReference type="GO" id="GO:0004674">
    <property type="term" value="F:protein serine/threonine kinase activity"/>
    <property type="evidence" value="ECO:0007669"/>
    <property type="project" value="UniProtKB-KW"/>
</dbReference>
<dbReference type="InterPro" id="IPR036890">
    <property type="entry name" value="HATPase_C_sf"/>
</dbReference>
<reference evidence="3 4" key="1">
    <citation type="journal article" date="2014" name="Int. J. Syst. Evol. Microbiol.">
        <title>Complete genome sequence of Corynebacterium casei LMG S-19264T (=DSM 44701T), isolated from a smear-ripened cheese.</title>
        <authorList>
            <consortium name="US DOE Joint Genome Institute (JGI-PGF)"/>
            <person name="Walter F."/>
            <person name="Albersmeier A."/>
            <person name="Kalinowski J."/>
            <person name="Ruckert C."/>
        </authorList>
    </citation>
    <scope>NUCLEOTIDE SEQUENCE [LARGE SCALE GENOMIC DNA]</scope>
    <source>
        <strain evidence="3 4">JCM 4677</strain>
    </source>
</reference>
<organism evidence="3 4">
    <name type="scientific">Streptomyces aurantiacus</name>
    <dbReference type="NCBI Taxonomy" id="47760"/>
    <lineage>
        <taxon>Bacteria</taxon>
        <taxon>Bacillati</taxon>
        <taxon>Actinomycetota</taxon>
        <taxon>Actinomycetes</taxon>
        <taxon>Kitasatosporales</taxon>
        <taxon>Streptomycetaceae</taxon>
        <taxon>Streptomyces</taxon>
        <taxon>Streptomyces aurantiacus group</taxon>
    </lineage>
</organism>
<keyword evidence="4" id="KW-1185">Reference proteome</keyword>
<evidence type="ECO:0000256" key="1">
    <source>
        <dbReference type="ARBA" id="ARBA00022527"/>
    </source>
</evidence>
<dbReference type="AlphaFoldDB" id="A0A7G1NYQ5"/>
<dbReference type="KEGG" id="sgm:GCM10017557_34320"/>
<protein>
    <submittedName>
        <fullName evidence="3">ATPase</fullName>
    </submittedName>
</protein>
<accession>A0A7G1NYQ5</accession>
<dbReference type="PANTHER" id="PTHR35526">
    <property type="entry name" value="ANTI-SIGMA-F FACTOR RSBW-RELATED"/>
    <property type="match status" value="1"/>
</dbReference>
<keyword evidence="1" id="KW-0808">Transferase</keyword>
<proteinExistence type="predicted"/>
<dbReference type="Gene3D" id="3.30.565.10">
    <property type="entry name" value="Histidine kinase-like ATPase, C-terminal domain"/>
    <property type="match status" value="1"/>
</dbReference>
<evidence type="ECO:0000259" key="2">
    <source>
        <dbReference type="Pfam" id="PF13581"/>
    </source>
</evidence>
<dbReference type="RefSeq" id="WP_245702353.1">
    <property type="nucleotide sequence ID" value="NZ_JBFAES010000005.1"/>
</dbReference>
<evidence type="ECO:0000313" key="3">
    <source>
        <dbReference type="EMBL" id="BCL28573.1"/>
    </source>
</evidence>
<dbReference type="SUPFAM" id="SSF55874">
    <property type="entry name" value="ATPase domain of HSP90 chaperone/DNA topoisomerase II/histidine kinase"/>
    <property type="match status" value="1"/>
</dbReference>
<gene>
    <name evidence="3" type="ORF">GCM10017557_34320</name>
</gene>
<dbReference type="PANTHER" id="PTHR35526:SF3">
    <property type="entry name" value="ANTI-SIGMA-F FACTOR RSBW"/>
    <property type="match status" value="1"/>
</dbReference>
<keyword evidence="1" id="KW-0418">Kinase</keyword>
<name>A0A7G1NYQ5_9ACTN</name>
<sequence length="168" mass="18147">MSPQMTSTMLLALRPAGAQAVPGASFRLLPREGLDVAFVRSSESMGGAIAEEDRLWPQQMRRAVRAGLSRWNRPDITEAAELLVTELVTNALRHGRGDVRVRVHLATGRVLIEVQDGSHEVAVPRNATPVDEDGRGLLLVTAIADDWGVSPDGTTTWCSLLLRDGTTA</sequence>
<evidence type="ECO:0000313" key="4">
    <source>
        <dbReference type="Proteomes" id="UP000516444"/>
    </source>
</evidence>
<feature type="domain" description="Histidine kinase/HSP90-like ATPase" evidence="2">
    <location>
        <begin position="60"/>
        <end position="157"/>
    </location>
</feature>
<dbReference type="EMBL" id="AP023440">
    <property type="protein sequence ID" value="BCL28573.1"/>
    <property type="molecule type" value="Genomic_DNA"/>
</dbReference>
<dbReference type="CDD" id="cd16936">
    <property type="entry name" value="HATPase_RsbW-like"/>
    <property type="match status" value="1"/>
</dbReference>
<dbReference type="InterPro" id="IPR050267">
    <property type="entry name" value="Anti-sigma-factor_SerPK"/>
</dbReference>
<keyword evidence="1" id="KW-0723">Serine/threonine-protein kinase</keyword>
<dbReference type="InterPro" id="IPR003594">
    <property type="entry name" value="HATPase_dom"/>
</dbReference>
<dbReference type="Pfam" id="PF13581">
    <property type="entry name" value="HATPase_c_2"/>
    <property type="match status" value="1"/>
</dbReference>